<dbReference type="GO" id="GO:0016020">
    <property type="term" value="C:membrane"/>
    <property type="evidence" value="ECO:0007669"/>
    <property type="project" value="InterPro"/>
</dbReference>
<evidence type="ECO:0000313" key="2">
    <source>
        <dbReference type="Proteomes" id="UP000298460"/>
    </source>
</evidence>
<dbReference type="RefSeq" id="WP_135547225.1">
    <property type="nucleotide sequence ID" value="NZ_SPQQ01000004.1"/>
</dbReference>
<sequence length="275" mass="31476">MNPEERVNLIERLEQLRNSKVLVYFSYTPLDDTILVPLYKQLKDIGHTKKIDLVLHSYGGAVDTPYKVVTLIREFCDEFSVIVPFVAKSAASMLVLGADEVVMGPISELGPIDPLVKHPVYKDILVPVQAVWHCLDYLQRSIINSSDPEITSFMVTPLLDKLDPWLIGDYEKTIKASQQYAEMLLTRYMLKNDLGRVPNVTRTLTEGYFSHGYPIGRREAKDLGLKVTEANGELWDVIWKLYLGYEELFKEKEKEAEATYKASEVYRSTLKETCF</sequence>
<comment type="caution">
    <text evidence="1">The sequence shown here is derived from an EMBL/GenBank/DDBJ whole genome shotgun (WGS) entry which is preliminary data.</text>
</comment>
<dbReference type="AlphaFoldDB" id="A0A4Z0R4W8"/>
<dbReference type="PANTHER" id="PTHR35984:SF1">
    <property type="entry name" value="PERIPLASMIC SERINE PROTEASE"/>
    <property type="match status" value="1"/>
</dbReference>
<dbReference type="OrthoDB" id="1493005at2"/>
<dbReference type="Pfam" id="PF01972">
    <property type="entry name" value="SDH_protease"/>
    <property type="match status" value="1"/>
</dbReference>
<keyword evidence="2" id="KW-1185">Reference proteome</keyword>
<dbReference type="InterPro" id="IPR002825">
    <property type="entry name" value="Pept_S49_ser-pept_pro"/>
</dbReference>
<dbReference type="EMBL" id="SPQQ01000004">
    <property type="protein sequence ID" value="TGE37574.1"/>
    <property type="molecule type" value="Genomic_DNA"/>
</dbReference>
<dbReference type="InterPro" id="IPR029045">
    <property type="entry name" value="ClpP/crotonase-like_dom_sf"/>
</dbReference>
<name>A0A4Z0R4W8_9FIRM</name>
<dbReference type="SUPFAM" id="SSF52096">
    <property type="entry name" value="ClpP/crotonase"/>
    <property type="match status" value="1"/>
</dbReference>
<gene>
    <name evidence="1" type="ORF">E4K67_12605</name>
</gene>
<protein>
    <submittedName>
        <fullName evidence="1">Peptidase</fullName>
    </submittedName>
</protein>
<dbReference type="Gene3D" id="3.90.226.10">
    <property type="entry name" value="2-enoyl-CoA Hydratase, Chain A, domain 1"/>
    <property type="match status" value="1"/>
</dbReference>
<organism evidence="1 2">
    <name type="scientific">Desulfosporosinus fructosivorans</name>
    <dbReference type="NCBI Taxonomy" id="2018669"/>
    <lineage>
        <taxon>Bacteria</taxon>
        <taxon>Bacillati</taxon>
        <taxon>Bacillota</taxon>
        <taxon>Clostridia</taxon>
        <taxon>Eubacteriales</taxon>
        <taxon>Desulfitobacteriaceae</taxon>
        <taxon>Desulfosporosinus</taxon>
    </lineage>
</organism>
<accession>A0A4Z0R4W8</accession>
<reference evidence="1 2" key="1">
    <citation type="submission" date="2019-03" db="EMBL/GenBank/DDBJ databases">
        <title>Draft Genome Sequence of Desulfosporosinus fructosivorans Strain 63.6F, Isolated from Marine Sediment in the Baltic Sea.</title>
        <authorList>
            <person name="Hausmann B."/>
            <person name="Vandieken V."/>
            <person name="Pjevac P."/>
            <person name="Schreck K."/>
            <person name="Herbold C.W."/>
            <person name="Loy A."/>
        </authorList>
    </citation>
    <scope>NUCLEOTIDE SEQUENCE [LARGE SCALE GENOMIC DNA]</scope>
    <source>
        <strain evidence="1 2">63.6F</strain>
    </source>
</reference>
<evidence type="ECO:0000313" key="1">
    <source>
        <dbReference type="EMBL" id="TGE37574.1"/>
    </source>
</evidence>
<dbReference type="PANTHER" id="PTHR35984">
    <property type="entry name" value="PERIPLASMIC SERINE PROTEASE"/>
    <property type="match status" value="1"/>
</dbReference>
<dbReference type="Proteomes" id="UP000298460">
    <property type="component" value="Unassembled WGS sequence"/>
</dbReference>
<proteinExistence type="predicted"/>